<comment type="caution">
    <text evidence="1">The sequence shown here is derived from an EMBL/GenBank/DDBJ whole genome shotgun (WGS) entry which is preliminary data.</text>
</comment>
<dbReference type="AlphaFoldDB" id="A0AAD4UUD4"/>
<protein>
    <submittedName>
        <fullName evidence="1">Uncharacterized protein</fullName>
    </submittedName>
</protein>
<sequence length="107" mass="11946">MASSAFKKSLPNEHDLYLVLAITPNQTLAEPTRRPPPLTGDSDKRDTRKYCVFYGTHGHNTNNCFAWRTDLEERLSRPPSISMPYVDSFIYSPAFGSSSPTASPPLL</sequence>
<gene>
    <name evidence="1" type="ORF">L3X38_042184</name>
</gene>
<keyword evidence="2" id="KW-1185">Reference proteome</keyword>
<accession>A0AAD4UUD4</accession>
<name>A0AAD4UUD4_PRUDU</name>
<dbReference type="Proteomes" id="UP001054821">
    <property type="component" value="Chromosome 8"/>
</dbReference>
<dbReference type="EMBL" id="JAJFAZ020000008">
    <property type="protein sequence ID" value="KAI5313010.1"/>
    <property type="molecule type" value="Genomic_DNA"/>
</dbReference>
<evidence type="ECO:0000313" key="1">
    <source>
        <dbReference type="EMBL" id="KAI5313010.1"/>
    </source>
</evidence>
<reference evidence="1 2" key="1">
    <citation type="journal article" date="2022" name="G3 (Bethesda)">
        <title>Whole-genome sequence and methylome profiling of the almond [Prunus dulcis (Mill.) D.A. Webb] cultivar 'Nonpareil'.</title>
        <authorList>
            <person name="D'Amico-Willman K.M."/>
            <person name="Ouma W.Z."/>
            <person name="Meulia T."/>
            <person name="Sideli G.M."/>
            <person name="Gradziel T.M."/>
            <person name="Fresnedo-Ramirez J."/>
        </authorList>
    </citation>
    <scope>NUCLEOTIDE SEQUENCE [LARGE SCALE GENOMIC DNA]</scope>
    <source>
        <strain evidence="1">Clone GOH B32 T37-40</strain>
    </source>
</reference>
<evidence type="ECO:0000313" key="2">
    <source>
        <dbReference type="Proteomes" id="UP001054821"/>
    </source>
</evidence>
<proteinExistence type="predicted"/>
<organism evidence="1 2">
    <name type="scientific">Prunus dulcis</name>
    <name type="common">Almond</name>
    <name type="synonym">Amygdalus dulcis</name>
    <dbReference type="NCBI Taxonomy" id="3755"/>
    <lineage>
        <taxon>Eukaryota</taxon>
        <taxon>Viridiplantae</taxon>
        <taxon>Streptophyta</taxon>
        <taxon>Embryophyta</taxon>
        <taxon>Tracheophyta</taxon>
        <taxon>Spermatophyta</taxon>
        <taxon>Magnoliopsida</taxon>
        <taxon>eudicotyledons</taxon>
        <taxon>Gunneridae</taxon>
        <taxon>Pentapetalae</taxon>
        <taxon>rosids</taxon>
        <taxon>fabids</taxon>
        <taxon>Rosales</taxon>
        <taxon>Rosaceae</taxon>
        <taxon>Amygdaloideae</taxon>
        <taxon>Amygdaleae</taxon>
        <taxon>Prunus</taxon>
    </lineage>
</organism>